<gene>
    <name evidence="1" type="ORF">MNBD_GAMMA03-861</name>
</gene>
<reference evidence="1" key="1">
    <citation type="submission" date="2018-06" db="EMBL/GenBank/DDBJ databases">
        <authorList>
            <person name="Zhirakovskaya E."/>
        </authorList>
    </citation>
    <scope>NUCLEOTIDE SEQUENCE</scope>
</reference>
<organism evidence="1">
    <name type="scientific">hydrothermal vent metagenome</name>
    <dbReference type="NCBI Taxonomy" id="652676"/>
    <lineage>
        <taxon>unclassified sequences</taxon>
        <taxon>metagenomes</taxon>
        <taxon>ecological metagenomes</taxon>
    </lineage>
</organism>
<sequence>FLNTTLSTVNYDALLIGWDAQALQAGVDFHGGNANFCLGEAARTNMIDNDGWMIADAGLDPNCVNDIIFKNSFEIPVTMFTATAKQFVFDFSLLESIELDNYPHLIAIGLNSEQEQTIKVHIRQLNWQLQIRMKHFYQDEFEDYWATDEWQDIYNTKMTTVSW</sequence>
<dbReference type="EMBL" id="UOFC01000005">
    <property type="protein sequence ID" value="VAW44404.1"/>
    <property type="molecule type" value="Genomic_DNA"/>
</dbReference>
<feature type="non-terminal residue" evidence="1">
    <location>
        <position position="1"/>
    </location>
</feature>
<proteinExistence type="predicted"/>
<name>A0A3B0WLF8_9ZZZZ</name>
<protein>
    <submittedName>
        <fullName evidence="1">Uncharacterized protein</fullName>
    </submittedName>
</protein>
<dbReference type="AlphaFoldDB" id="A0A3B0WLF8"/>
<evidence type="ECO:0000313" key="1">
    <source>
        <dbReference type="EMBL" id="VAW44404.1"/>
    </source>
</evidence>
<accession>A0A3B0WLF8</accession>